<accession>A0A5N6GLZ3</accession>
<name>A0A5N6GLZ3_ASPFL</name>
<dbReference type="Proteomes" id="UP000325434">
    <property type="component" value="Unassembled WGS sequence"/>
</dbReference>
<organism evidence="1">
    <name type="scientific">Aspergillus flavus</name>
    <dbReference type="NCBI Taxonomy" id="5059"/>
    <lineage>
        <taxon>Eukaryota</taxon>
        <taxon>Fungi</taxon>
        <taxon>Dikarya</taxon>
        <taxon>Ascomycota</taxon>
        <taxon>Pezizomycotina</taxon>
        <taxon>Eurotiomycetes</taxon>
        <taxon>Eurotiomycetidae</taxon>
        <taxon>Eurotiales</taxon>
        <taxon>Aspergillaceae</taxon>
        <taxon>Aspergillus</taxon>
        <taxon>Aspergillus subgen. Circumdati</taxon>
    </lineage>
</organism>
<dbReference type="EMBL" id="ML734654">
    <property type="protein sequence ID" value="KAB8242837.1"/>
    <property type="molecule type" value="Genomic_DNA"/>
</dbReference>
<protein>
    <submittedName>
        <fullName evidence="1">Uncharacterized protein</fullName>
    </submittedName>
</protein>
<reference evidence="1" key="1">
    <citation type="submission" date="2019-04" db="EMBL/GenBank/DDBJ databases">
        <title>Friends and foes A comparative genomics study of 23 Aspergillus species from section Flavi.</title>
        <authorList>
            <consortium name="DOE Joint Genome Institute"/>
            <person name="Kjaerbolling I."/>
            <person name="Vesth T."/>
            <person name="Frisvad J.C."/>
            <person name="Nybo J.L."/>
            <person name="Theobald S."/>
            <person name="Kildgaard S."/>
            <person name="Isbrandt T."/>
            <person name="Kuo A."/>
            <person name="Sato A."/>
            <person name="Lyhne E.K."/>
            <person name="Kogle M.E."/>
            <person name="Wiebenga A."/>
            <person name="Kun R.S."/>
            <person name="Lubbers R.J."/>
            <person name="Makela M.R."/>
            <person name="Barry K."/>
            <person name="Chovatia M."/>
            <person name="Clum A."/>
            <person name="Daum C."/>
            <person name="Haridas S."/>
            <person name="He G."/>
            <person name="LaButti K."/>
            <person name="Lipzen A."/>
            <person name="Mondo S."/>
            <person name="Riley R."/>
            <person name="Salamov A."/>
            <person name="Simmons B.A."/>
            <person name="Magnuson J.K."/>
            <person name="Henrissat B."/>
            <person name="Mortensen U.H."/>
            <person name="Larsen T.O."/>
            <person name="Devries R.P."/>
            <person name="Grigoriev I.V."/>
            <person name="Machida M."/>
            <person name="Baker S.E."/>
            <person name="Andersen M.R."/>
        </authorList>
    </citation>
    <scope>NUCLEOTIDE SEQUENCE [LARGE SCALE GENOMIC DNA]</scope>
    <source>
        <strain evidence="1">CBS 121.62</strain>
    </source>
</reference>
<dbReference type="VEuPathDB" id="FungiDB:AFLA_013186"/>
<evidence type="ECO:0000313" key="1">
    <source>
        <dbReference type="EMBL" id="KAB8242837.1"/>
    </source>
</evidence>
<proteinExistence type="predicted"/>
<sequence length="178" mass="20106">MFRPSLALQAAISSHTDRSPGRSAAILDYAVFSSWRSKWVRRSPRCWANREGWLRGPIIQSLLGVEKAWPGIVHQWMDRKLVDSLRYRFSRLLVPGKSLVGPWGLIGNLFLGVLPLMRFLEVVDDFCHNEGIDVMNGGNKEGPLLKELSRTIGETMRVKGSIRLPLPEEGKTHHPTNP</sequence>
<dbReference type="AlphaFoldDB" id="A0A5N6GLZ3"/>
<gene>
    <name evidence="1" type="ORF">BDV35DRAFT_14996</name>
</gene>